<sequence>MKSLRVTLKYFIFLFVFPFCSNIYAQENRPCERLTDTLSGIVFHKNTAVKATPVIGQEQLAMDLRPLLTIQNEDYDAEGIFDKTLVAGFIVTSQGDILGQRILKSSTINRLDSLYLSALKKFKWNPGKCEDKNVNSWMKFEVMIYKHK</sequence>
<proteinExistence type="predicted"/>
<dbReference type="SUPFAM" id="SSF74653">
    <property type="entry name" value="TolA/TonB C-terminal domain"/>
    <property type="match status" value="1"/>
</dbReference>
<accession>A0ABW7MVW3</accession>
<comment type="caution">
    <text evidence="1">The sequence shown here is derived from an EMBL/GenBank/DDBJ whole genome shotgun (WGS) entry which is preliminary data.</text>
</comment>
<evidence type="ECO:0000313" key="2">
    <source>
        <dbReference type="Proteomes" id="UP001610100"/>
    </source>
</evidence>
<reference evidence="1 2" key="1">
    <citation type="submission" date="2024-02" db="EMBL/GenBank/DDBJ databases">
        <title>A Gaetbulibacter species isolated from tidal flats and genomic insights of their niches.</title>
        <authorList>
            <person name="Ye Y."/>
        </authorList>
    </citation>
    <scope>NUCLEOTIDE SEQUENCE [LARGE SCALE GENOMIC DNA]</scope>
    <source>
        <strain evidence="1 2">KYW382</strain>
    </source>
</reference>
<dbReference type="Proteomes" id="UP001610100">
    <property type="component" value="Unassembled WGS sequence"/>
</dbReference>
<evidence type="ECO:0008006" key="3">
    <source>
        <dbReference type="Google" id="ProtNLM"/>
    </source>
</evidence>
<dbReference type="EMBL" id="JBAWKB010000001">
    <property type="protein sequence ID" value="MFH6770834.1"/>
    <property type="molecule type" value="Genomic_DNA"/>
</dbReference>
<name>A0ABW7MVW3_9FLAO</name>
<keyword evidence="2" id="KW-1185">Reference proteome</keyword>
<protein>
    <recommendedName>
        <fullName evidence="3">TonB C-terminal domain-containing protein</fullName>
    </recommendedName>
</protein>
<gene>
    <name evidence="1" type="ORF">V8G58_02725</name>
</gene>
<dbReference type="RefSeq" id="WP_344739463.1">
    <property type="nucleotide sequence ID" value="NZ_BAABAY010000001.1"/>
</dbReference>
<organism evidence="1 2">
    <name type="scientific">Gaetbulibacter aestuarii</name>
    <dbReference type="NCBI Taxonomy" id="1502358"/>
    <lineage>
        <taxon>Bacteria</taxon>
        <taxon>Pseudomonadati</taxon>
        <taxon>Bacteroidota</taxon>
        <taxon>Flavobacteriia</taxon>
        <taxon>Flavobacteriales</taxon>
        <taxon>Flavobacteriaceae</taxon>
        <taxon>Gaetbulibacter</taxon>
    </lineage>
</organism>
<evidence type="ECO:0000313" key="1">
    <source>
        <dbReference type="EMBL" id="MFH6770834.1"/>
    </source>
</evidence>
<dbReference type="Gene3D" id="3.30.1150.10">
    <property type="match status" value="1"/>
</dbReference>